<evidence type="ECO:0000313" key="3">
    <source>
        <dbReference type="EMBL" id="GLL05517.1"/>
    </source>
</evidence>
<dbReference type="InterPro" id="IPR012291">
    <property type="entry name" value="CBM2_carb-bd_dom_sf"/>
</dbReference>
<feature type="region of interest" description="Disordered" evidence="1">
    <location>
        <begin position="38"/>
        <end position="64"/>
    </location>
</feature>
<dbReference type="RefSeq" id="WP_261959414.1">
    <property type="nucleotide sequence ID" value="NZ_BAAAXA010000001.1"/>
</dbReference>
<reference evidence="3" key="1">
    <citation type="journal article" date="2014" name="Int. J. Syst. Evol. Microbiol.">
        <title>Complete genome sequence of Corynebacterium casei LMG S-19264T (=DSM 44701T), isolated from a smear-ripened cheese.</title>
        <authorList>
            <consortium name="US DOE Joint Genome Institute (JGI-PGF)"/>
            <person name="Walter F."/>
            <person name="Albersmeier A."/>
            <person name="Kalinowski J."/>
            <person name="Ruckert C."/>
        </authorList>
    </citation>
    <scope>NUCLEOTIDE SEQUENCE</scope>
    <source>
        <strain evidence="3">VKM Ac-1321</strain>
    </source>
</reference>
<proteinExistence type="predicted"/>
<accession>A0A9W6NQV3</accession>
<evidence type="ECO:0000256" key="1">
    <source>
        <dbReference type="SAM" id="MobiDB-lite"/>
    </source>
</evidence>
<sequence length="64" mass="6485">MHRSRKPLAGGQHVTVTATCWNATLAAGDGNAVTFGFTGHRTGTDPPPAAFTLDGTVSTSTSSP</sequence>
<reference evidence="3" key="2">
    <citation type="submission" date="2023-01" db="EMBL/GenBank/DDBJ databases">
        <authorList>
            <person name="Sun Q."/>
            <person name="Evtushenko L."/>
        </authorList>
    </citation>
    <scope>NUCLEOTIDE SEQUENCE</scope>
    <source>
        <strain evidence="3">VKM Ac-1321</strain>
    </source>
</reference>
<evidence type="ECO:0000313" key="4">
    <source>
        <dbReference type="Proteomes" id="UP001143480"/>
    </source>
</evidence>
<organism evidence="3 4">
    <name type="scientific">Dactylosporangium matsuzakiense</name>
    <dbReference type="NCBI Taxonomy" id="53360"/>
    <lineage>
        <taxon>Bacteria</taxon>
        <taxon>Bacillati</taxon>
        <taxon>Actinomycetota</taxon>
        <taxon>Actinomycetes</taxon>
        <taxon>Micromonosporales</taxon>
        <taxon>Micromonosporaceae</taxon>
        <taxon>Dactylosporangium</taxon>
    </lineage>
</organism>
<name>A0A9W6NQV3_9ACTN</name>
<dbReference type="GO" id="GO:0005975">
    <property type="term" value="P:carbohydrate metabolic process"/>
    <property type="evidence" value="ECO:0007669"/>
    <property type="project" value="InterPro"/>
</dbReference>
<dbReference type="PROSITE" id="PS51173">
    <property type="entry name" value="CBM2"/>
    <property type="match status" value="1"/>
</dbReference>
<feature type="compositionally biased region" description="Polar residues" evidence="1">
    <location>
        <begin position="55"/>
        <end position="64"/>
    </location>
</feature>
<dbReference type="InterPro" id="IPR008965">
    <property type="entry name" value="CBM2/CBM3_carb-bd_dom_sf"/>
</dbReference>
<protein>
    <recommendedName>
        <fullName evidence="2">CBM2 domain-containing protein</fullName>
    </recommendedName>
</protein>
<dbReference type="GO" id="GO:0030247">
    <property type="term" value="F:polysaccharide binding"/>
    <property type="evidence" value="ECO:0007669"/>
    <property type="project" value="UniProtKB-UniRule"/>
</dbReference>
<keyword evidence="4" id="KW-1185">Reference proteome</keyword>
<dbReference type="SUPFAM" id="SSF49384">
    <property type="entry name" value="Carbohydrate-binding domain"/>
    <property type="match status" value="1"/>
</dbReference>
<dbReference type="EMBL" id="BSFP01000059">
    <property type="protein sequence ID" value="GLL05517.1"/>
    <property type="molecule type" value="Genomic_DNA"/>
</dbReference>
<evidence type="ECO:0000259" key="2">
    <source>
        <dbReference type="PROSITE" id="PS51173"/>
    </source>
</evidence>
<dbReference type="InterPro" id="IPR001919">
    <property type="entry name" value="CBD2"/>
</dbReference>
<dbReference type="Pfam" id="PF00553">
    <property type="entry name" value="CBM_2"/>
    <property type="match status" value="1"/>
</dbReference>
<gene>
    <name evidence="3" type="ORF">GCM10017581_072640</name>
</gene>
<comment type="caution">
    <text evidence="3">The sequence shown here is derived from an EMBL/GenBank/DDBJ whole genome shotgun (WGS) entry which is preliminary data.</text>
</comment>
<dbReference type="Gene3D" id="2.60.40.290">
    <property type="match status" value="1"/>
</dbReference>
<feature type="domain" description="CBM2" evidence="2">
    <location>
        <begin position="1"/>
        <end position="61"/>
    </location>
</feature>
<dbReference type="GO" id="GO:0004553">
    <property type="term" value="F:hydrolase activity, hydrolyzing O-glycosyl compounds"/>
    <property type="evidence" value="ECO:0007669"/>
    <property type="project" value="InterPro"/>
</dbReference>
<dbReference type="Proteomes" id="UP001143480">
    <property type="component" value="Unassembled WGS sequence"/>
</dbReference>
<dbReference type="AlphaFoldDB" id="A0A9W6NQV3"/>